<evidence type="ECO:0000313" key="2">
    <source>
        <dbReference type="EMBL" id="ENW99379.1"/>
    </source>
</evidence>
<dbReference type="InterPro" id="IPR052705">
    <property type="entry name" value="Gliding_Motility_GTPase"/>
</dbReference>
<comment type="caution">
    <text evidence="2">The sequence shown here is derived from an EMBL/GenBank/DDBJ whole genome shotgun (WGS) entry which is preliminary data.</text>
</comment>
<evidence type="ECO:0000313" key="1">
    <source>
        <dbReference type="EMBL" id="ENU25996.1"/>
    </source>
</evidence>
<reference evidence="3" key="2">
    <citation type="submission" date="2013-02" db="EMBL/GenBank/DDBJ databases">
        <title>The Genome Sequence of Acinetobacter sp. NIPH 236.</title>
        <authorList>
            <consortium name="The Broad Institute Genome Sequencing Platform"/>
            <consortium name="The Broad Institute Genome Sequencing Center for Infectious Disease"/>
            <person name="Cerqueira G."/>
            <person name="Feldgarden M."/>
            <person name="Courvalin P."/>
            <person name="Perichon B."/>
            <person name="Grillot-Courvalin C."/>
            <person name="Clermont D."/>
            <person name="Rocha E."/>
            <person name="Yoon E.-J."/>
            <person name="Nemec A."/>
            <person name="Walker B."/>
            <person name="Young S.K."/>
            <person name="Zeng Q."/>
            <person name="Gargeya S."/>
            <person name="Fitzgerald M."/>
            <person name="Haas B."/>
            <person name="Abouelleil A."/>
            <person name="Alvarado L."/>
            <person name="Arachchi H.M."/>
            <person name="Berlin A.M."/>
            <person name="Chapman S.B."/>
            <person name="Dewar J."/>
            <person name="Goldberg J."/>
            <person name="Griggs A."/>
            <person name="Gujja S."/>
            <person name="Hansen M."/>
            <person name="Howarth C."/>
            <person name="Imamovic A."/>
            <person name="Larimer J."/>
            <person name="McCowan C."/>
            <person name="Murphy C."/>
            <person name="Neiman D."/>
            <person name="Pearson M."/>
            <person name="Priest M."/>
            <person name="Roberts A."/>
            <person name="Saif S."/>
            <person name="Shea T."/>
            <person name="Sisk P."/>
            <person name="Sykes S."/>
            <person name="Wortman J."/>
            <person name="Nusbaum C."/>
            <person name="Birren B."/>
        </authorList>
    </citation>
    <scope>NUCLEOTIDE SEQUENCE [LARGE SCALE GENOMIC DNA]</scope>
    <source>
        <strain evidence="3">NIPH 236</strain>
    </source>
</reference>
<dbReference type="GeneID" id="92836215"/>
<dbReference type="Gene3D" id="3.40.50.300">
    <property type="entry name" value="P-loop containing nucleotide triphosphate hydrolases"/>
    <property type="match status" value="1"/>
</dbReference>
<dbReference type="PATRIC" id="fig|1217705.3.peg.2477"/>
<dbReference type="SMR" id="N8PHI8"/>
<dbReference type="EMBL" id="APRP01000029">
    <property type="protein sequence ID" value="ENW99379.1"/>
    <property type="molecule type" value="Genomic_DNA"/>
</dbReference>
<dbReference type="PANTHER" id="PTHR42708:SF1">
    <property type="entry name" value="GLIDING MOTILITY PROTEIN MGLA"/>
    <property type="match status" value="1"/>
</dbReference>
<protein>
    <submittedName>
        <fullName evidence="2">Uncharacterized protein</fullName>
    </submittedName>
</protein>
<name>N8PHI8_9GAMM</name>
<dbReference type="PANTHER" id="PTHR42708">
    <property type="entry name" value="ATP/GTP-BINDING PROTEIN-RELATED"/>
    <property type="match status" value="1"/>
</dbReference>
<keyword evidence="3" id="KW-1185">Reference proteome</keyword>
<dbReference type="RefSeq" id="WP_004663656.1">
    <property type="nucleotide sequence ID" value="NZ_BMDV01000006.1"/>
</dbReference>
<dbReference type="Proteomes" id="UP000013248">
    <property type="component" value="Unassembled WGS sequence"/>
</dbReference>
<dbReference type="EMBL" id="APOJ01000029">
    <property type="protein sequence ID" value="ENU25996.1"/>
    <property type="molecule type" value="Genomic_DNA"/>
</dbReference>
<dbReference type="InterPro" id="IPR001806">
    <property type="entry name" value="Small_GTPase"/>
</dbReference>
<sequence length="180" mass="19940">MILQQYKIVFGGTMGSGKSTAINALSEIDVLSTEALNTDIESHEKMLTTVGIDYGEITLDDGVKVGLYGTPGQERFEFIWAVICKGAIGTIVMIDHAAENPLLDLAQYVEAFKPFGNNIVIAITHIDRKPERTLSMYRDWLATQGVNYPLFFVDARQQDDVLLLVETLIATIEVHYGLIT</sequence>
<organism evidence="2 4">
    <name type="scientific">Acinetobacter modestus</name>
    <dbReference type="NCBI Taxonomy" id="1776740"/>
    <lineage>
        <taxon>Bacteria</taxon>
        <taxon>Pseudomonadati</taxon>
        <taxon>Pseudomonadota</taxon>
        <taxon>Gammaproteobacteria</taxon>
        <taxon>Moraxellales</taxon>
        <taxon>Moraxellaceae</taxon>
        <taxon>Acinetobacter</taxon>
    </lineage>
</organism>
<reference evidence="1 3" key="3">
    <citation type="journal article" date="2016" name="Int. J. Syst. Evol. Microbiol.">
        <title>Taxonomy of haemolytic and/or proteolytic strains of the genus Acinetobacter with the proposal of Acinetobacter courvalinii sp. nov. (genomic species 14 sensu Bouvet &amp; Jeanjean), Acinetobacter dispersus sp. nov. (genomic species 17), Acinetobacter modestus sp. nov., Acinetobacter proteolyticus sp. nov. and Acinetobacter vivianii sp. nov.</title>
        <authorList>
            <person name="Nemec A."/>
            <person name="Radolfova-Krizova L."/>
            <person name="Maixnerova M."/>
            <person name="Vrestiakova E."/>
            <person name="Jezek P."/>
            <person name="Sedo O."/>
        </authorList>
    </citation>
    <scope>NUCLEOTIDE SEQUENCE [LARGE SCALE GENOMIC DNA]</scope>
    <source>
        <strain evidence="1 3">NIPH 236</strain>
    </source>
</reference>
<dbReference type="CDD" id="cd00882">
    <property type="entry name" value="Ras_like_GTPase"/>
    <property type="match status" value="1"/>
</dbReference>
<dbReference type="SUPFAM" id="SSF52540">
    <property type="entry name" value="P-loop containing nucleoside triphosphate hydrolases"/>
    <property type="match status" value="1"/>
</dbReference>
<evidence type="ECO:0000313" key="4">
    <source>
        <dbReference type="Proteomes" id="UP000013248"/>
    </source>
</evidence>
<accession>N8PHI8</accession>
<proteinExistence type="predicted"/>
<dbReference type="STRING" id="1217705.F900_02545"/>
<dbReference type="HOGENOM" id="CLU_077970_2_0_6"/>
<dbReference type="Pfam" id="PF00071">
    <property type="entry name" value="Ras"/>
    <property type="match status" value="1"/>
</dbReference>
<dbReference type="InterPro" id="IPR027417">
    <property type="entry name" value="P-loop_NTPase"/>
</dbReference>
<dbReference type="AlphaFoldDB" id="N8PHI8"/>
<dbReference type="Proteomes" id="UP000013190">
    <property type="component" value="Unassembled WGS sequence"/>
</dbReference>
<dbReference type="GO" id="GO:0005525">
    <property type="term" value="F:GTP binding"/>
    <property type="evidence" value="ECO:0007669"/>
    <property type="project" value="InterPro"/>
</dbReference>
<accession>N9NBG7</accession>
<gene>
    <name evidence="2" type="ORF">F900_02545</name>
    <name evidence="1" type="ORF">F992_02865</name>
</gene>
<reference evidence="2 4" key="1">
    <citation type="submission" date="2013-02" db="EMBL/GenBank/DDBJ databases">
        <title>The Genome Sequence of Acinetobacter sp. ANC 3862.</title>
        <authorList>
            <consortium name="The Broad Institute Genome Sequencing Platform"/>
            <consortium name="The Broad Institute Genome Sequencing Center for Infectious Disease"/>
            <person name="Cerqueira G."/>
            <person name="Feldgarden M."/>
            <person name="Courvalin P."/>
            <person name="Perichon B."/>
            <person name="Grillot-Courvalin C."/>
            <person name="Clermont D."/>
            <person name="Rocha E."/>
            <person name="Yoon E.-J."/>
            <person name="Nemec A."/>
            <person name="Walker B."/>
            <person name="Young S.K."/>
            <person name="Zeng Q."/>
            <person name="Gargeya S."/>
            <person name="Fitzgerald M."/>
            <person name="Haas B."/>
            <person name="Abouelleil A."/>
            <person name="Alvarado L."/>
            <person name="Arachchi H.M."/>
            <person name="Berlin A.M."/>
            <person name="Chapman S.B."/>
            <person name="Dewar J."/>
            <person name="Goldberg J."/>
            <person name="Griggs A."/>
            <person name="Gujja S."/>
            <person name="Hansen M."/>
            <person name="Howarth C."/>
            <person name="Imamovic A."/>
            <person name="Larimer J."/>
            <person name="McCowan C."/>
            <person name="Murphy C."/>
            <person name="Neiman D."/>
            <person name="Pearson M."/>
            <person name="Priest M."/>
            <person name="Roberts A."/>
            <person name="Saif S."/>
            <person name="Shea T."/>
            <person name="Sisk P."/>
            <person name="Sykes S."/>
            <person name="Wortman J."/>
            <person name="Nusbaum C."/>
            <person name="Birren B."/>
        </authorList>
    </citation>
    <scope>NUCLEOTIDE SEQUENCE [LARGE SCALE GENOMIC DNA]</scope>
    <source>
        <strain evidence="2 4">ANC 3862</strain>
    </source>
</reference>
<dbReference type="GO" id="GO:0003924">
    <property type="term" value="F:GTPase activity"/>
    <property type="evidence" value="ECO:0007669"/>
    <property type="project" value="InterPro"/>
</dbReference>
<evidence type="ECO:0000313" key="3">
    <source>
        <dbReference type="Proteomes" id="UP000013190"/>
    </source>
</evidence>